<dbReference type="AlphaFoldDB" id="A0A150RYM5"/>
<protein>
    <recommendedName>
        <fullName evidence="4">DUF5050 domain-containing protein</fullName>
    </recommendedName>
</protein>
<keyword evidence="1" id="KW-0732">Signal</keyword>
<dbReference type="PANTHER" id="PTHR46513">
    <property type="entry name" value="VITELLOGENIN RECEPTOR-LIKE PROTEIN-RELATED-RELATED"/>
    <property type="match status" value="1"/>
</dbReference>
<organism evidence="2 3">
    <name type="scientific">Sorangium cellulosum</name>
    <name type="common">Polyangium cellulosum</name>
    <dbReference type="NCBI Taxonomy" id="56"/>
    <lineage>
        <taxon>Bacteria</taxon>
        <taxon>Pseudomonadati</taxon>
        <taxon>Myxococcota</taxon>
        <taxon>Polyangia</taxon>
        <taxon>Polyangiales</taxon>
        <taxon>Polyangiaceae</taxon>
        <taxon>Sorangium</taxon>
    </lineage>
</organism>
<comment type="caution">
    <text evidence="2">The sequence shown here is derived from an EMBL/GenBank/DDBJ whole genome shotgun (WGS) entry which is preliminary data.</text>
</comment>
<dbReference type="PROSITE" id="PS51257">
    <property type="entry name" value="PROKAR_LIPOPROTEIN"/>
    <property type="match status" value="1"/>
</dbReference>
<name>A0A150RYM5_SORCE</name>
<feature type="chain" id="PRO_5007568485" description="DUF5050 domain-containing protein" evidence="1">
    <location>
        <begin position="25"/>
        <end position="662"/>
    </location>
</feature>
<reference evidence="2 3" key="1">
    <citation type="submission" date="2014-02" db="EMBL/GenBank/DDBJ databases">
        <title>The small core and large imbalanced accessory genome model reveals a collaborative survival strategy of Sorangium cellulosum strains in nature.</title>
        <authorList>
            <person name="Han K."/>
            <person name="Peng R."/>
            <person name="Blom J."/>
            <person name="Li Y.-Z."/>
        </authorList>
    </citation>
    <scope>NUCLEOTIDE SEQUENCE [LARGE SCALE GENOMIC DNA]</scope>
    <source>
        <strain evidence="2 3">So0149</strain>
    </source>
</reference>
<evidence type="ECO:0000313" key="2">
    <source>
        <dbReference type="EMBL" id="KYF85220.1"/>
    </source>
</evidence>
<dbReference type="SUPFAM" id="SSF63829">
    <property type="entry name" value="Calcium-dependent phosphotriesterase"/>
    <property type="match status" value="1"/>
</dbReference>
<evidence type="ECO:0000256" key="1">
    <source>
        <dbReference type="SAM" id="SignalP"/>
    </source>
</evidence>
<dbReference type="InterPro" id="IPR050778">
    <property type="entry name" value="Cueball_EGF_LRP_Nidogen"/>
</dbReference>
<dbReference type="GO" id="GO:0005886">
    <property type="term" value="C:plasma membrane"/>
    <property type="evidence" value="ECO:0007669"/>
    <property type="project" value="TreeGrafter"/>
</dbReference>
<dbReference type="GO" id="GO:0017147">
    <property type="term" value="F:Wnt-protein binding"/>
    <property type="evidence" value="ECO:0007669"/>
    <property type="project" value="TreeGrafter"/>
</dbReference>
<dbReference type="EMBL" id="JEMC01002787">
    <property type="protein sequence ID" value="KYF85220.1"/>
    <property type="molecule type" value="Genomic_DNA"/>
</dbReference>
<accession>A0A150RYM5</accession>
<dbReference type="Gene3D" id="2.120.10.30">
    <property type="entry name" value="TolB, C-terminal domain"/>
    <property type="match status" value="2"/>
</dbReference>
<dbReference type="Proteomes" id="UP000075515">
    <property type="component" value="Unassembled WGS sequence"/>
</dbReference>
<evidence type="ECO:0000313" key="3">
    <source>
        <dbReference type="Proteomes" id="UP000075515"/>
    </source>
</evidence>
<sequence>MRAKRTGARSMAAVFLAIAGAAGAASCSGERGQLMVVFQTDMSLPKDVDTIRVEATLEGSIVYDETFERLGSEDSIRLPATLGFLTPDDPSQALRVRVIASRGGKEGVRVLREVLTTVPEGRTATLHMPIQFLCDGSADVERDAQGNVLRDAQGNVLVKNSCPEGESCVAGECKPREIDSRSLPEFEARAVFGGGGESDGLCFDTVRCFASATSAQVDLARYEANPDDCVATAPSGEVNVALRTQGGGICGESACYVPLDAESDAGFRVEEGNVLRLPPAVCKRAKEGKLAGLAIAIAGEDAGQSAGQSAGTCRTKGTDLPTCGPWSALAGGQYTGPDAAAPIPVAVAQVHPVSLRVTAGGVAWISGTTFDEAGMARDDGELKTAPQGGGEPLVLGAAQASPRDLVVDEARQVVFWTNAADGTLRAAPLAGGEARVLLADLKQPEGLSLSGDALAWTELWGGGVFRATLSGEGAEVALGTPEDLAQPGSAFASPYRVASAGDVVCWTYQGTLGRADGAVACRVRGETLTVAAEQLTPRELALDVDAQGNAAAVYWASFEGGSVFRADLSGEAVGEPEEIASDQGQLNGIAVDAEHVYWTRRDEGTVVRMPKDGGEPEALASQQARPGDVAVDETTVYWINEGSPDLEDGTPVKDGAVLKLAK</sequence>
<dbReference type="GO" id="GO:0042813">
    <property type="term" value="F:Wnt receptor activity"/>
    <property type="evidence" value="ECO:0007669"/>
    <property type="project" value="TreeGrafter"/>
</dbReference>
<feature type="signal peptide" evidence="1">
    <location>
        <begin position="1"/>
        <end position="24"/>
    </location>
</feature>
<dbReference type="InterPro" id="IPR011042">
    <property type="entry name" value="6-blade_b-propeller_TolB-like"/>
</dbReference>
<evidence type="ECO:0008006" key="4">
    <source>
        <dbReference type="Google" id="ProtNLM"/>
    </source>
</evidence>
<dbReference type="PANTHER" id="PTHR46513:SF13">
    <property type="entry name" value="EGF-LIKE DOMAIN-CONTAINING PROTEIN"/>
    <property type="match status" value="1"/>
</dbReference>
<gene>
    <name evidence="2" type="ORF">BE18_02420</name>
</gene>
<proteinExistence type="predicted"/>
<dbReference type="GO" id="GO:0060070">
    <property type="term" value="P:canonical Wnt signaling pathway"/>
    <property type="evidence" value="ECO:0007669"/>
    <property type="project" value="TreeGrafter"/>
</dbReference>